<dbReference type="Proteomes" id="UP001596263">
    <property type="component" value="Unassembled WGS sequence"/>
</dbReference>
<accession>A0ABW0CYD3</accession>
<keyword evidence="2" id="KW-1185">Reference proteome</keyword>
<name>A0ABW0CYD3_STRCD</name>
<evidence type="ECO:0000313" key="1">
    <source>
        <dbReference type="EMBL" id="MFC5220093.1"/>
    </source>
</evidence>
<dbReference type="EMBL" id="JBHSKM010000045">
    <property type="protein sequence ID" value="MFC5220093.1"/>
    <property type="molecule type" value="Genomic_DNA"/>
</dbReference>
<proteinExistence type="predicted"/>
<reference evidence="2" key="1">
    <citation type="journal article" date="2019" name="Int. J. Syst. Evol. Microbiol.">
        <title>The Global Catalogue of Microorganisms (GCM) 10K type strain sequencing project: providing services to taxonomists for standard genome sequencing and annotation.</title>
        <authorList>
            <consortium name="The Broad Institute Genomics Platform"/>
            <consortium name="The Broad Institute Genome Sequencing Center for Infectious Disease"/>
            <person name="Wu L."/>
            <person name="Ma J."/>
        </authorList>
    </citation>
    <scope>NUCLEOTIDE SEQUENCE [LARGE SCALE GENOMIC DNA]</scope>
    <source>
        <strain evidence="2">KCTC 42586</strain>
    </source>
</reference>
<gene>
    <name evidence="1" type="ORF">ACFPQ9_40415</name>
</gene>
<comment type="caution">
    <text evidence="1">The sequence shown here is derived from an EMBL/GenBank/DDBJ whole genome shotgun (WGS) entry which is preliminary data.</text>
</comment>
<protein>
    <submittedName>
        <fullName evidence="1">Uncharacterized protein</fullName>
    </submittedName>
</protein>
<dbReference type="RefSeq" id="WP_380864574.1">
    <property type="nucleotide sequence ID" value="NZ_JBHSKM010000045.1"/>
</dbReference>
<organism evidence="1 2">
    <name type="scientific">Streptomyces coerulescens</name>
    <dbReference type="NCBI Taxonomy" id="29304"/>
    <lineage>
        <taxon>Bacteria</taxon>
        <taxon>Bacillati</taxon>
        <taxon>Actinomycetota</taxon>
        <taxon>Actinomycetes</taxon>
        <taxon>Kitasatosporales</taxon>
        <taxon>Streptomycetaceae</taxon>
        <taxon>Streptomyces</taxon>
    </lineage>
</organism>
<evidence type="ECO:0000313" key="2">
    <source>
        <dbReference type="Proteomes" id="UP001596263"/>
    </source>
</evidence>
<sequence length="160" mass="17009">MPDPKAAPARNAVTASAVARAVNALAALLLALDEGTHHLSIVAERTNGTVASADLTLSVGAAPLRVTHGTEEYLRFLALLTFALDYRTVRHAVLVATTTAEPFPRACGWSIRTGWMVPMQTRELQAAVMPCPGSAEPVRQVYPAPALHHPDESAEVTAHE</sequence>